<evidence type="ECO:0000313" key="16">
    <source>
        <dbReference type="Proteomes" id="UP000179769"/>
    </source>
</evidence>
<comment type="similarity">
    <text evidence="3">Belongs to the class-II pyridoxal-phosphate-dependent aminotransferase family. BioF subfamily.</text>
</comment>
<evidence type="ECO:0000256" key="12">
    <source>
        <dbReference type="RuleBase" id="RU003693"/>
    </source>
</evidence>
<dbReference type="OrthoDB" id="9807157at2"/>
<accession>A0A1S1RQF4</accession>
<comment type="pathway">
    <text evidence="2">Cofactor biosynthesis; biotin biosynthesis.</text>
</comment>
<comment type="catalytic activity">
    <reaction evidence="11">
        <text>6-carboxyhexanoyl-[ACP] + L-alanine + H(+) = (8S)-8-amino-7-oxononanoate + holo-[ACP] + CO2</text>
        <dbReference type="Rhea" id="RHEA:42288"/>
        <dbReference type="Rhea" id="RHEA-COMP:9685"/>
        <dbReference type="Rhea" id="RHEA-COMP:9955"/>
        <dbReference type="ChEBI" id="CHEBI:15378"/>
        <dbReference type="ChEBI" id="CHEBI:16526"/>
        <dbReference type="ChEBI" id="CHEBI:57972"/>
        <dbReference type="ChEBI" id="CHEBI:64479"/>
        <dbReference type="ChEBI" id="CHEBI:78846"/>
        <dbReference type="ChEBI" id="CHEBI:149468"/>
        <dbReference type="EC" id="2.3.1.47"/>
    </reaction>
</comment>
<comment type="caution">
    <text evidence="15">The sequence shown here is derived from an EMBL/GenBank/DDBJ whole genome shotgun (WGS) entry which is preliminary data.</text>
</comment>
<evidence type="ECO:0000313" key="15">
    <source>
        <dbReference type="EMBL" id="OHV47024.1"/>
    </source>
</evidence>
<dbReference type="GO" id="GO:0030170">
    <property type="term" value="F:pyridoxal phosphate binding"/>
    <property type="evidence" value="ECO:0007669"/>
    <property type="project" value="InterPro"/>
</dbReference>
<organism evidence="15 16">
    <name type="scientific">Parafrankia soli</name>
    <dbReference type="NCBI Taxonomy" id="2599596"/>
    <lineage>
        <taxon>Bacteria</taxon>
        <taxon>Bacillati</taxon>
        <taxon>Actinomycetota</taxon>
        <taxon>Actinomycetes</taxon>
        <taxon>Frankiales</taxon>
        <taxon>Frankiaceae</taxon>
        <taxon>Parafrankia</taxon>
    </lineage>
</organism>
<dbReference type="InterPro" id="IPR001917">
    <property type="entry name" value="Aminotrans_II_pyridoxalP_BS"/>
</dbReference>
<dbReference type="PANTHER" id="PTHR13693">
    <property type="entry name" value="CLASS II AMINOTRANSFERASE/8-AMINO-7-OXONONANOATE SYNTHASE"/>
    <property type="match status" value="1"/>
</dbReference>
<evidence type="ECO:0000256" key="5">
    <source>
        <dbReference type="ARBA" id="ARBA00013187"/>
    </source>
</evidence>
<dbReference type="Gene3D" id="3.40.640.10">
    <property type="entry name" value="Type I PLP-dependent aspartate aminotransferase-like (Major domain)"/>
    <property type="match status" value="1"/>
</dbReference>
<feature type="region of interest" description="Disordered" evidence="13">
    <location>
        <begin position="40"/>
        <end position="62"/>
    </location>
</feature>
<evidence type="ECO:0000256" key="2">
    <source>
        <dbReference type="ARBA" id="ARBA00004746"/>
    </source>
</evidence>
<dbReference type="PROSITE" id="PS00599">
    <property type="entry name" value="AA_TRANSFER_CLASS_2"/>
    <property type="match status" value="1"/>
</dbReference>
<evidence type="ECO:0000256" key="8">
    <source>
        <dbReference type="ARBA" id="ARBA00022898"/>
    </source>
</evidence>
<comment type="cofactor">
    <cofactor evidence="1 12">
        <name>pyridoxal 5'-phosphate</name>
        <dbReference type="ChEBI" id="CHEBI:597326"/>
    </cofactor>
</comment>
<keyword evidence="8 12" id="KW-0663">Pyridoxal phosphate</keyword>
<name>A0A1S1RQF4_9ACTN</name>
<evidence type="ECO:0000256" key="4">
    <source>
        <dbReference type="ARBA" id="ARBA00011738"/>
    </source>
</evidence>
<dbReference type="InterPro" id="IPR015424">
    <property type="entry name" value="PyrdxlP-dep_Trfase"/>
</dbReference>
<gene>
    <name evidence="15" type="ORF">BBK14_01310</name>
</gene>
<dbReference type="AlphaFoldDB" id="A0A1S1RQF4"/>
<dbReference type="EMBL" id="MAXA01000001">
    <property type="protein sequence ID" value="OHV47024.1"/>
    <property type="molecule type" value="Genomic_DNA"/>
</dbReference>
<dbReference type="Proteomes" id="UP000179769">
    <property type="component" value="Unassembled WGS sequence"/>
</dbReference>
<keyword evidence="6" id="KW-0808">Transferase</keyword>
<evidence type="ECO:0000256" key="9">
    <source>
        <dbReference type="ARBA" id="ARBA00032610"/>
    </source>
</evidence>
<dbReference type="GO" id="GO:0008710">
    <property type="term" value="F:8-amino-7-oxononanoate synthase activity"/>
    <property type="evidence" value="ECO:0007669"/>
    <property type="project" value="UniProtKB-EC"/>
</dbReference>
<dbReference type="Pfam" id="PF00155">
    <property type="entry name" value="Aminotran_1_2"/>
    <property type="match status" value="1"/>
</dbReference>
<keyword evidence="16" id="KW-1185">Reference proteome</keyword>
<evidence type="ECO:0000256" key="7">
    <source>
        <dbReference type="ARBA" id="ARBA00022756"/>
    </source>
</evidence>
<feature type="domain" description="Aminotransferase class I/classII large" evidence="14">
    <location>
        <begin position="74"/>
        <end position="408"/>
    </location>
</feature>
<evidence type="ECO:0000256" key="3">
    <source>
        <dbReference type="ARBA" id="ARBA00010008"/>
    </source>
</evidence>
<reference evidence="16" key="1">
    <citation type="submission" date="2016-07" db="EMBL/GenBank/DDBJ databases">
        <title>Frankia sp. NRRL B-16219 Genome sequencing.</title>
        <authorList>
            <person name="Ghodhbane-Gtari F."/>
            <person name="Swanson E."/>
            <person name="Gueddou A."/>
            <person name="Louati M."/>
            <person name="Nouioui I."/>
            <person name="Hezbri K."/>
            <person name="Abebe-Akele F."/>
            <person name="Simpson S."/>
            <person name="Morris K."/>
            <person name="Thomas K."/>
            <person name="Gtari M."/>
            <person name="Tisa L.S."/>
        </authorList>
    </citation>
    <scope>NUCLEOTIDE SEQUENCE [LARGE SCALE GENOMIC DNA]</scope>
    <source>
        <strain evidence="16">NRRL B-16219</strain>
    </source>
</reference>
<evidence type="ECO:0000256" key="13">
    <source>
        <dbReference type="SAM" id="MobiDB-lite"/>
    </source>
</evidence>
<dbReference type="InterPro" id="IPR015422">
    <property type="entry name" value="PyrdxlP-dep_Trfase_small"/>
</dbReference>
<sequence length="418" mass="42212">MPGPAGGATSHANSPAASPAPLGWLGEAARLRAEAGLHRVLRPRAPRAERGPTGAPALPAHGSLQPWTDGDLLLDLAGNDYLGLARHPEVVEGGIAALRAFGAGSTGSRLVSGTTTLHGELESALAEHLGFGSALVFSSGYAANLAMLTVLTGPGDLVLSDERNHASLVDACRLSRADVLVTPHSDVDAVDEALATRSWRRAFVLTDSIFSADGDLAPLAALHAVARRHGAVLLVDEAHGLGVVGPGGRGALAAAGLAGEPDVIATVTLSKSLGSQGGAVLGPAALRDHLIDTARTFIFDTGLAPACAGSALAALRLLTRHPDLPERVQRRAREIAAATGAPEPAGAVVSVVLGDPERAVSVAAACRDAGVAVGCFRPPTVPAGTSRLRVAARADLTEADVSRAVGVITDAIGRFPAP</sequence>
<dbReference type="GO" id="GO:0009102">
    <property type="term" value="P:biotin biosynthetic process"/>
    <property type="evidence" value="ECO:0007669"/>
    <property type="project" value="UniProtKB-KW"/>
</dbReference>
<comment type="subunit">
    <text evidence="4">Homodimer.</text>
</comment>
<proteinExistence type="inferred from homology"/>
<dbReference type="Gene3D" id="3.90.1150.10">
    <property type="entry name" value="Aspartate Aminotransferase, domain 1"/>
    <property type="match status" value="1"/>
</dbReference>
<dbReference type="InterPro" id="IPR004839">
    <property type="entry name" value="Aminotransferase_I/II_large"/>
</dbReference>
<evidence type="ECO:0000259" key="14">
    <source>
        <dbReference type="Pfam" id="PF00155"/>
    </source>
</evidence>
<evidence type="ECO:0000256" key="11">
    <source>
        <dbReference type="ARBA" id="ARBA00047715"/>
    </source>
</evidence>
<evidence type="ECO:0000256" key="6">
    <source>
        <dbReference type="ARBA" id="ARBA00022679"/>
    </source>
</evidence>
<dbReference type="EC" id="2.3.1.47" evidence="5"/>
<dbReference type="InterPro" id="IPR015421">
    <property type="entry name" value="PyrdxlP-dep_Trfase_major"/>
</dbReference>
<dbReference type="SUPFAM" id="SSF53383">
    <property type="entry name" value="PLP-dependent transferases"/>
    <property type="match status" value="1"/>
</dbReference>
<dbReference type="PANTHER" id="PTHR13693:SF100">
    <property type="entry name" value="8-AMINO-7-OXONONANOATE SYNTHASE"/>
    <property type="match status" value="1"/>
</dbReference>
<protein>
    <recommendedName>
        <fullName evidence="5">8-amino-7-oxononanoate synthase</fullName>
        <ecNumber evidence="5">2.3.1.47</ecNumber>
    </recommendedName>
    <alternativeName>
        <fullName evidence="9">7-keto-8-amino-pelargonic acid synthase</fullName>
    </alternativeName>
    <alternativeName>
        <fullName evidence="10">8-amino-7-ketopelargonate synthase</fullName>
    </alternativeName>
</protein>
<evidence type="ECO:0000256" key="1">
    <source>
        <dbReference type="ARBA" id="ARBA00001933"/>
    </source>
</evidence>
<dbReference type="InterPro" id="IPR050087">
    <property type="entry name" value="AON_synthase_class-II"/>
</dbReference>
<keyword evidence="7" id="KW-0093">Biotin biosynthesis</keyword>
<evidence type="ECO:0000256" key="10">
    <source>
        <dbReference type="ARBA" id="ARBA00033381"/>
    </source>
</evidence>